<dbReference type="PANTHER" id="PTHR13833:SF71">
    <property type="entry name" value="NHL DOMAIN-CONTAINING PROTEIN"/>
    <property type="match status" value="1"/>
</dbReference>
<keyword evidence="1" id="KW-0677">Repeat</keyword>
<reference evidence="5 6" key="1">
    <citation type="submission" date="2011-04" db="EMBL/GenBank/DDBJ databases">
        <title>The Genome Sequence of Dysgonomonas gadei ATCC BAA-286.</title>
        <authorList>
            <consortium name="The Broad Institute Genome Sequencing Platform"/>
            <person name="Earl A."/>
            <person name="Ward D."/>
            <person name="Feldgarden M."/>
            <person name="Gevers D."/>
            <person name="Pudlo N."/>
            <person name="Martens E."/>
            <person name="Allen-Vercoe E."/>
            <person name="Young S.K."/>
            <person name="Zeng Q."/>
            <person name="Gargeya S."/>
            <person name="Fitzgerald M."/>
            <person name="Haas B."/>
            <person name="Abouelleil A."/>
            <person name="Alvarado L."/>
            <person name="Arachchi H.M."/>
            <person name="Berlin A."/>
            <person name="Brown A."/>
            <person name="Chapman S.B."/>
            <person name="Chen Z."/>
            <person name="Dunbar C."/>
            <person name="Freedman E."/>
            <person name="Gearin G."/>
            <person name="Gellesch M."/>
            <person name="Goldberg J."/>
            <person name="Griggs A."/>
            <person name="Gujja S."/>
            <person name="Heiman D."/>
            <person name="Howarth C."/>
            <person name="Larson L."/>
            <person name="Lui A."/>
            <person name="MacDonald P.J.P."/>
            <person name="Mehta T."/>
            <person name="Montmayeur A."/>
            <person name="Murphy C."/>
            <person name="Neiman D."/>
            <person name="Pearson M."/>
            <person name="Priest M."/>
            <person name="Roberts A."/>
            <person name="Saif S."/>
            <person name="Shea T."/>
            <person name="Shenoy N."/>
            <person name="Sisk P."/>
            <person name="Stolte C."/>
            <person name="Sykes S."/>
            <person name="Yandava C."/>
            <person name="Wortman J."/>
            <person name="Nusbaum C."/>
            <person name="Birren B."/>
        </authorList>
    </citation>
    <scope>NUCLEOTIDE SEQUENCE [LARGE SCALE GENOMIC DNA]</scope>
    <source>
        <strain evidence="5 6">ATCC BAA-286</strain>
    </source>
</reference>
<comment type="caution">
    <text evidence="5">The sequence shown here is derived from an EMBL/GenBank/DDBJ whole genome shotgun (WGS) entry which is preliminary data.</text>
</comment>
<dbReference type="SUPFAM" id="SSF81296">
    <property type="entry name" value="E set domains"/>
    <property type="match status" value="1"/>
</dbReference>
<dbReference type="InterPro" id="IPR002909">
    <property type="entry name" value="IPT_dom"/>
</dbReference>
<feature type="repeat" description="NHL" evidence="2">
    <location>
        <begin position="404"/>
        <end position="434"/>
    </location>
</feature>
<dbReference type="Pfam" id="PF01833">
    <property type="entry name" value="TIG"/>
    <property type="match status" value="1"/>
</dbReference>
<evidence type="ECO:0000256" key="2">
    <source>
        <dbReference type="PROSITE-ProRule" id="PRU00504"/>
    </source>
</evidence>
<evidence type="ECO:0000313" key="5">
    <source>
        <dbReference type="EMBL" id="EGK00223.1"/>
    </source>
</evidence>
<name>F5J2A3_9BACT</name>
<gene>
    <name evidence="5" type="ORF">HMPREF9455_03362</name>
</gene>
<proteinExistence type="predicted"/>
<dbReference type="eggNOG" id="COG3391">
    <property type="taxonomic scope" value="Bacteria"/>
</dbReference>
<evidence type="ECO:0000256" key="3">
    <source>
        <dbReference type="SAM" id="SignalP"/>
    </source>
</evidence>
<keyword evidence="6" id="KW-1185">Reference proteome</keyword>
<evidence type="ECO:0000259" key="4">
    <source>
        <dbReference type="Pfam" id="PF01833"/>
    </source>
</evidence>
<feature type="signal peptide" evidence="3">
    <location>
        <begin position="1"/>
        <end position="28"/>
    </location>
</feature>
<dbReference type="RefSeq" id="WP_006800895.1">
    <property type="nucleotide sequence ID" value="NZ_GL891988.1"/>
</dbReference>
<dbReference type="AlphaFoldDB" id="F5J2A3"/>
<feature type="chain" id="PRO_5003325691" description="IPT/TIG domain-containing protein" evidence="3">
    <location>
        <begin position="29"/>
        <end position="434"/>
    </location>
</feature>
<dbReference type="InterPro" id="IPR011042">
    <property type="entry name" value="6-blade_b-propeller_TolB-like"/>
</dbReference>
<dbReference type="Pfam" id="PF01436">
    <property type="entry name" value="NHL"/>
    <property type="match status" value="1"/>
</dbReference>
<dbReference type="CDD" id="cd00603">
    <property type="entry name" value="IPT_PCSR"/>
    <property type="match status" value="1"/>
</dbReference>
<keyword evidence="3" id="KW-0732">Signal</keyword>
<dbReference type="EMBL" id="ADLV01000039">
    <property type="protein sequence ID" value="EGK00223.1"/>
    <property type="molecule type" value="Genomic_DNA"/>
</dbReference>
<dbReference type="InterPro" id="IPR013783">
    <property type="entry name" value="Ig-like_fold"/>
</dbReference>
<dbReference type="Proteomes" id="UP000004913">
    <property type="component" value="Unassembled WGS sequence"/>
</dbReference>
<protein>
    <recommendedName>
        <fullName evidence="4">IPT/TIG domain-containing protein</fullName>
    </recommendedName>
</protein>
<dbReference type="PROSITE" id="PS51257">
    <property type="entry name" value="PROKAR_LIPOPROTEIN"/>
    <property type="match status" value="1"/>
</dbReference>
<accession>F5J2A3</accession>
<dbReference type="InterPro" id="IPR001258">
    <property type="entry name" value="NHL_repeat"/>
</dbReference>
<evidence type="ECO:0000313" key="6">
    <source>
        <dbReference type="Proteomes" id="UP000004913"/>
    </source>
</evidence>
<dbReference type="InterPro" id="IPR014756">
    <property type="entry name" value="Ig_E-set"/>
</dbReference>
<dbReference type="Gene3D" id="2.120.10.30">
    <property type="entry name" value="TolB, C-terminal domain"/>
    <property type="match status" value="1"/>
</dbReference>
<dbReference type="HOGENOM" id="CLU_035704_1_0_10"/>
<organism evidence="5 6">
    <name type="scientific">Dysgonomonas gadei ATCC BAA-286</name>
    <dbReference type="NCBI Taxonomy" id="742766"/>
    <lineage>
        <taxon>Bacteria</taxon>
        <taxon>Pseudomonadati</taxon>
        <taxon>Bacteroidota</taxon>
        <taxon>Bacteroidia</taxon>
        <taxon>Bacteroidales</taxon>
        <taxon>Dysgonomonadaceae</taxon>
        <taxon>Dysgonomonas</taxon>
    </lineage>
</organism>
<dbReference type="SUPFAM" id="SSF101898">
    <property type="entry name" value="NHL repeat"/>
    <property type="match status" value="1"/>
</dbReference>
<dbReference type="PANTHER" id="PTHR13833">
    <property type="match status" value="1"/>
</dbReference>
<dbReference type="PROSITE" id="PS51125">
    <property type="entry name" value="NHL"/>
    <property type="match status" value="1"/>
</dbReference>
<sequence length="434" mass="48114">MKINKIIRLFIAISIAVAIFSCSSDSNKKDEYDPNKPVTVSKFFPQTGGMASKLVIEGNNFGSDPSSIKVFFNQKEAAVVSVENERIYLLVPRLPGKDCVIKVQIGTQEVEFEDTFSYIEKYAVTTIAGQPGTSEFKEGTLATAQFGDLQYVSVDKENNVFLAQRKDAGPAVCAVLNEATGLVTYLFTGTDNLNVPTVNTQTQVVYVPLDAGDTFYELNPANQWIAKTRLIQHPSSEQQAAGMVDFRSIDWKHSFAFSDYDNMIYTRAYRGDLIKIDPETRVGQLVASNLESGDSYLVAHPLRPEILYIAYTQRHCIYTYNLATNEHLLFAGAPGQPGWSDGRVSDAEFNLPRQMTLDLEGNLYIADEGNHCIRMIDKDGIVTTPIGQPGQEGYMDGSPEIALFKKPRGVAVDKNGDVYIADYGNRCLRKLTLQ</sequence>
<dbReference type="Gene3D" id="2.60.40.10">
    <property type="entry name" value="Immunoglobulins"/>
    <property type="match status" value="1"/>
</dbReference>
<dbReference type="STRING" id="742766.HMPREF9455_03362"/>
<dbReference type="OrthoDB" id="791543at2"/>
<evidence type="ECO:0000256" key="1">
    <source>
        <dbReference type="ARBA" id="ARBA00022737"/>
    </source>
</evidence>
<feature type="domain" description="IPT/TIG" evidence="4">
    <location>
        <begin position="39"/>
        <end position="118"/>
    </location>
</feature>